<evidence type="ECO:0000313" key="2">
    <source>
        <dbReference type="Proteomes" id="UP000637061"/>
    </source>
</evidence>
<dbReference type="RefSeq" id="WP_198746724.1">
    <property type="nucleotide sequence ID" value="NZ_JAEHTE010000002.1"/>
</dbReference>
<organism evidence="1 2">
    <name type="scientific">Pseudomonas putida</name>
    <name type="common">Arthrobacter siderocapsulatus</name>
    <dbReference type="NCBI Taxonomy" id="303"/>
    <lineage>
        <taxon>Bacteria</taxon>
        <taxon>Pseudomonadati</taxon>
        <taxon>Pseudomonadota</taxon>
        <taxon>Gammaproteobacteria</taxon>
        <taxon>Pseudomonadales</taxon>
        <taxon>Pseudomonadaceae</taxon>
        <taxon>Pseudomonas</taxon>
    </lineage>
</organism>
<dbReference type="Proteomes" id="UP000637061">
    <property type="component" value="Unassembled WGS sequence"/>
</dbReference>
<dbReference type="EMBL" id="JAEHTE010000002">
    <property type="protein sequence ID" value="MBI6883110.1"/>
    <property type="molecule type" value="Genomic_DNA"/>
</dbReference>
<sequence>MDKQLDFATLDFELNRLEGSSILDSKTRQAIKDAAFVTREVRSMAGVEGNVTADLILKALRERMPMRSTSYTIEACFPWGGSIDSLKQSLQAVYDDVNRAPDGHFQIMQNSGKTVVQFSRDLSGDLDVLEQHGLALTDNTAILQLMSELELTEADGDGCLQLAQGLKTASVIGL</sequence>
<evidence type="ECO:0000313" key="1">
    <source>
        <dbReference type="EMBL" id="MBI6883110.1"/>
    </source>
</evidence>
<gene>
    <name evidence="1" type="ORF">JEU22_04210</name>
</gene>
<accession>A0A8I1EAW6</accession>
<comment type="caution">
    <text evidence="1">The sequence shown here is derived from an EMBL/GenBank/DDBJ whole genome shotgun (WGS) entry which is preliminary data.</text>
</comment>
<dbReference type="AlphaFoldDB" id="A0A8I1EAW6"/>
<reference evidence="1" key="1">
    <citation type="submission" date="2020-12" db="EMBL/GenBank/DDBJ databases">
        <title>Enhanced detection system for hospital associated transmission using whole genome sequencing surveillance.</title>
        <authorList>
            <person name="Harrison L.H."/>
            <person name="Van Tyne D."/>
            <person name="Marsh J.W."/>
            <person name="Griffith M.P."/>
            <person name="Snyder D.J."/>
            <person name="Cooper V.S."/>
            <person name="Mustapha M."/>
        </authorList>
    </citation>
    <scope>NUCLEOTIDE SEQUENCE</scope>
    <source>
        <strain evidence="1">PSB00042</strain>
    </source>
</reference>
<name>A0A8I1EAW6_PSEPU</name>
<protein>
    <submittedName>
        <fullName evidence="1">Uncharacterized protein</fullName>
    </submittedName>
</protein>
<proteinExistence type="predicted"/>